<dbReference type="OrthoDB" id="8560395at2"/>
<dbReference type="RefSeq" id="WP_051555665.1">
    <property type="nucleotide sequence ID" value="NZ_ABUNEW020000028.1"/>
</dbReference>
<dbReference type="EMBL" id="MINH01000016">
    <property type="protein sequence ID" value="POG11709.1"/>
    <property type="molecule type" value="Genomic_DNA"/>
</dbReference>
<comment type="caution">
    <text evidence="1">The sequence shown here is derived from an EMBL/GenBank/DDBJ whole genome shotgun (WGS) entry which is preliminary data.</text>
</comment>
<dbReference type="InterPro" id="IPR021300">
    <property type="entry name" value="Integr_conj_element_PFL4695"/>
</dbReference>
<reference evidence="1 2" key="2">
    <citation type="submission" date="2018-03" db="EMBL/GenBank/DDBJ databases">
        <title>Draft genome of Pseudomonas putida strain KH-21-114.</title>
        <authorList>
            <person name="Yoshizawa S."/>
            <person name="Khan N.H."/>
            <person name="Nishimura M."/>
            <person name="Chiura H.X."/>
            <person name="Ogura Y."/>
            <person name="Hayashi T."/>
            <person name="Kogure K."/>
        </authorList>
    </citation>
    <scope>NUCLEOTIDE SEQUENCE [LARGE SCALE GENOMIC DNA]</scope>
    <source>
        <strain evidence="1 2">KH-21-114</strain>
    </source>
</reference>
<dbReference type="AlphaFoldDB" id="A0A0P7DFK9"/>
<proteinExistence type="predicted"/>
<protein>
    <submittedName>
        <fullName evidence="1">Integrating conjugative element protein</fullName>
    </submittedName>
</protein>
<sequence length="176" mass="18528">MTYPHARRSHAVQALALAIVSSLALPCNADQQAVLTVVEDRGGSSALSYYQDIDPEPTHTTPVVTGVRAGGAFPVSTPELSPGPVHGRVINAAGLQPMFIVGDDPTSQAWLKQKLSALQGLQAVGLAVNVSNAARLQEIRRWAPGLQVMPVPASDIAGRLGLQHYPVLITATTLQQ</sequence>
<dbReference type="Pfam" id="PF11072">
    <property type="entry name" value="DUF2859"/>
    <property type="match status" value="1"/>
</dbReference>
<dbReference type="GeneID" id="93676474"/>
<dbReference type="Proteomes" id="UP000237230">
    <property type="component" value="Unassembled WGS sequence"/>
</dbReference>
<gene>
    <name evidence="1" type="ORF">BGP84_00030</name>
</gene>
<organism evidence="1 2">
    <name type="scientific">Pseudomonas putida</name>
    <name type="common">Arthrobacter siderocapsulatus</name>
    <dbReference type="NCBI Taxonomy" id="303"/>
    <lineage>
        <taxon>Bacteria</taxon>
        <taxon>Pseudomonadati</taxon>
        <taxon>Pseudomonadota</taxon>
        <taxon>Gammaproteobacteria</taxon>
        <taxon>Pseudomonadales</taxon>
        <taxon>Pseudomonadaceae</taxon>
        <taxon>Pseudomonas</taxon>
    </lineage>
</organism>
<name>A0A0P7DFK9_PSEPU</name>
<evidence type="ECO:0000313" key="2">
    <source>
        <dbReference type="Proteomes" id="UP000237230"/>
    </source>
</evidence>
<dbReference type="NCBIfam" id="TIGR03765">
    <property type="entry name" value="ICE_PFL_4695"/>
    <property type="match status" value="1"/>
</dbReference>
<reference evidence="1 2" key="1">
    <citation type="submission" date="2016-08" db="EMBL/GenBank/DDBJ databases">
        <authorList>
            <person name="Seilhamer J.J."/>
        </authorList>
    </citation>
    <scope>NUCLEOTIDE SEQUENCE [LARGE SCALE GENOMIC DNA]</scope>
    <source>
        <strain evidence="1 2">KH-21-114</strain>
    </source>
</reference>
<accession>A0A0P7DFK9</accession>
<evidence type="ECO:0000313" key="1">
    <source>
        <dbReference type="EMBL" id="POG11709.1"/>
    </source>
</evidence>